<dbReference type="PANTHER" id="PTHR23513">
    <property type="entry name" value="INTEGRAL MEMBRANE EFFLUX PROTEIN-RELATED"/>
    <property type="match status" value="1"/>
</dbReference>
<feature type="transmembrane region" description="Helical" evidence="6">
    <location>
        <begin position="166"/>
        <end position="190"/>
    </location>
</feature>
<dbReference type="InterPro" id="IPR011701">
    <property type="entry name" value="MFS"/>
</dbReference>
<feature type="transmembrane region" description="Helical" evidence="6">
    <location>
        <begin position="383"/>
        <end position="402"/>
    </location>
</feature>
<keyword evidence="2" id="KW-1003">Cell membrane</keyword>
<dbReference type="Gene3D" id="1.20.1250.20">
    <property type="entry name" value="MFS general substrate transporter like domains"/>
    <property type="match status" value="1"/>
</dbReference>
<feature type="transmembrane region" description="Helical" evidence="6">
    <location>
        <begin position="104"/>
        <end position="128"/>
    </location>
</feature>
<comment type="subcellular location">
    <subcellularLocation>
        <location evidence="1">Cell membrane</location>
        <topology evidence="1">Multi-pass membrane protein</topology>
    </subcellularLocation>
</comment>
<feature type="transmembrane region" description="Helical" evidence="6">
    <location>
        <begin position="140"/>
        <end position="160"/>
    </location>
</feature>
<feature type="transmembrane region" description="Helical" evidence="6">
    <location>
        <begin position="231"/>
        <end position="254"/>
    </location>
</feature>
<organism evidence="7 8">
    <name type="scientific">Sorangium cellulosum</name>
    <name type="common">Polyangium cellulosum</name>
    <dbReference type="NCBI Taxonomy" id="56"/>
    <lineage>
        <taxon>Bacteria</taxon>
        <taxon>Pseudomonadati</taxon>
        <taxon>Myxococcota</taxon>
        <taxon>Polyangia</taxon>
        <taxon>Polyangiales</taxon>
        <taxon>Polyangiaceae</taxon>
        <taxon>Sorangium</taxon>
    </lineage>
</organism>
<protein>
    <recommendedName>
        <fullName evidence="9">MFS transporter</fullName>
    </recommendedName>
</protein>
<keyword evidence="3 6" id="KW-0812">Transmembrane</keyword>
<dbReference type="GO" id="GO:0005886">
    <property type="term" value="C:plasma membrane"/>
    <property type="evidence" value="ECO:0007669"/>
    <property type="project" value="UniProtKB-SubCell"/>
</dbReference>
<dbReference type="AlphaFoldDB" id="A0A150RW64"/>
<feature type="transmembrane region" description="Helical" evidence="6">
    <location>
        <begin position="12"/>
        <end position="31"/>
    </location>
</feature>
<evidence type="ECO:0000256" key="6">
    <source>
        <dbReference type="SAM" id="Phobius"/>
    </source>
</evidence>
<feature type="transmembrane region" description="Helical" evidence="6">
    <location>
        <begin position="358"/>
        <end position="377"/>
    </location>
</feature>
<dbReference type="SUPFAM" id="SSF103473">
    <property type="entry name" value="MFS general substrate transporter"/>
    <property type="match status" value="1"/>
</dbReference>
<feature type="transmembrane region" description="Helical" evidence="6">
    <location>
        <begin position="77"/>
        <end position="98"/>
    </location>
</feature>
<keyword evidence="4 6" id="KW-1133">Transmembrane helix</keyword>
<feature type="transmembrane region" description="Helical" evidence="6">
    <location>
        <begin position="51"/>
        <end position="70"/>
    </location>
</feature>
<dbReference type="GO" id="GO:0022857">
    <property type="term" value="F:transmembrane transporter activity"/>
    <property type="evidence" value="ECO:0007669"/>
    <property type="project" value="InterPro"/>
</dbReference>
<sequence>MNGIKQLLANRVFRIFWAGEAISVLGDQFYLLALPWMTLELTGSPSALGNVLMAAAIPRAALMPVGGVVVDRWSPQTVLLVSNVARAVIVAILTALVIADMTQIWHLFVLGIAFGSADALAFPAYMSITPRLVAEEHLPAANAAVQGTSAFAGIIGPAVAGVVVAAVGIAGAFAIDTLSFVVVVTTLFWMSRLLRSHSASQPAPGAAQPAKPPMATRDVARAVVTDPVLRTVLVIVAAINLGVLGPIAVGLPALVRGGLGAGSTMLGAVMGTFAAGSLAGMLAAALLPRPGRPGPVTRWTTGGLAAGMALLGVATMFPQLLALVFVTVFSAGVALGYLNVQGLSWLQARVPEAMLGRVMSILVLSANGLGPVSYAASGFAAEHTLSGLFLGGGAIVGLAWIFSRSPAFNNATT</sequence>
<dbReference type="Proteomes" id="UP000075635">
    <property type="component" value="Unassembled WGS sequence"/>
</dbReference>
<evidence type="ECO:0000313" key="7">
    <source>
        <dbReference type="EMBL" id="KYF84459.1"/>
    </source>
</evidence>
<keyword evidence="5 6" id="KW-0472">Membrane</keyword>
<feature type="transmembrane region" description="Helical" evidence="6">
    <location>
        <begin position="266"/>
        <end position="287"/>
    </location>
</feature>
<dbReference type="InterPro" id="IPR036259">
    <property type="entry name" value="MFS_trans_sf"/>
</dbReference>
<evidence type="ECO:0000256" key="2">
    <source>
        <dbReference type="ARBA" id="ARBA00022475"/>
    </source>
</evidence>
<accession>A0A150RW64</accession>
<name>A0A150RW64_SORCE</name>
<evidence type="ECO:0000256" key="3">
    <source>
        <dbReference type="ARBA" id="ARBA00022692"/>
    </source>
</evidence>
<evidence type="ECO:0008006" key="9">
    <source>
        <dbReference type="Google" id="ProtNLM"/>
    </source>
</evidence>
<feature type="transmembrane region" description="Helical" evidence="6">
    <location>
        <begin position="299"/>
        <end position="317"/>
    </location>
</feature>
<evidence type="ECO:0000256" key="1">
    <source>
        <dbReference type="ARBA" id="ARBA00004651"/>
    </source>
</evidence>
<comment type="caution">
    <text evidence="7">The sequence shown here is derived from an EMBL/GenBank/DDBJ whole genome shotgun (WGS) entry which is preliminary data.</text>
</comment>
<proteinExistence type="predicted"/>
<dbReference type="CDD" id="cd06173">
    <property type="entry name" value="MFS_MefA_like"/>
    <property type="match status" value="1"/>
</dbReference>
<dbReference type="Pfam" id="PF07690">
    <property type="entry name" value="MFS_1"/>
    <property type="match status" value="1"/>
</dbReference>
<reference evidence="7 8" key="1">
    <citation type="submission" date="2014-02" db="EMBL/GenBank/DDBJ databases">
        <title>The small core and large imbalanced accessory genome model reveals a collaborative survival strategy of Sorangium cellulosum strains in nature.</title>
        <authorList>
            <person name="Han K."/>
            <person name="Peng R."/>
            <person name="Blom J."/>
            <person name="Li Y.-Z."/>
        </authorList>
    </citation>
    <scope>NUCLEOTIDE SEQUENCE [LARGE SCALE GENOMIC DNA]</scope>
    <source>
        <strain evidence="7 8">So0011-07</strain>
    </source>
</reference>
<evidence type="ECO:0000313" key="8">
    <source>
        <dbReference type="Proteomes" id="UP000075635"/>
    </source>
</evidence>
<evidence type="ECO:0000256" key="5">
    <source>
        <dbReference type="ARBA" id="ARBA00023136"/>
    </source>
</evidence>
<gene>
    <name evidence="7" type="ORF">BE17_45880</name>
</gene>
<evidence type="ECO:0000256" key="4">
    <source>
        <dbReference type="ARBA" id="ARBA00022989"/>
    </source>
</evidence>
<dbReference type="EMBL" id="JEMB01001921">
    <property type="protein sequence ID" value="KYF84459.1"/>
    <property type="molecule type" value="Genomic_DNA"/>
</dbReference>
<dbReference type="PANTHER" id="PTHR23513:SF11">
    <property type="entry name" value="STAPHYLOFERRIN A TRANSPORTER"/>
    <property type="match status" value="1"/>
</dbReference>
<feature type="transmembrane region" description="Helical" evidence="6">
    <location>
        <begin position="323"/>
        <end position="346"/>
    </location>
</feature>